<organism evidence="2 3">
    <name type="scientific">Ferruginibacter yonginensis</name>
    <dbReference type="NCBI Taxonomy" id="1310416"/>
    <lineage>
        <taxon>Bacteria</taxon>
        <taxon>Pseudomonadati</taxon>
        <taxon>Bacteroidota</taxon>
        <taxon>Chitinophagia</taxon>
        <taxon>Chitinophagales</taxon>
        <taxon>Chitinophagaceae</taxon>
        <taxon>Ferruginibacter</taxon>
    </lineage>
</organism>
<feature type="signal peptide" evidence="1">
    <location>
        <begin position="1"/>
        <end position="22"/>
    </location>
</feature>
<reference evidence="3" key="1">
    <citation type="journal article" date="2019" name="Int. J. Syst. Evol. Microbiol.">
        <title>The Global Catalogue of Microorganisms (GCM) 10K type strain sequencing project: providing services to taxonomists for standard genome sequencing and annotation.</title>
        <authorList>
            <consortium name="The Broad Institute Genomics Platform"/>
            <consortium name="The Broad Institute Genome Sequencing Center for Infectious Disease"/>
            <person name="Wu L."/>
            <person name="Ma J."/>
        </authorList>
    </citation>
    <scope>NUCLEOTIDE SEQUENCE [LARGE SCALE GENOMIC DNA]</scope>
    <source>
        <strain evidence="3">CECT 8289</strain>
    </source>
</reference>
<evidence type="ECO:0008006" key="4">
    <source>
        <dbReference type="Google" id="ProtNLM"/>
    </source>
</evidence>
<evidence type="ECO:0000313" key="2">
    <source>
        <dbReference type="EMBL" id="MFC4262334.1"/>
    </source>
</evidence>
<gene>
    <name evidence="2" type="ORF">ACFOWM_05570</name>
</gene>
<comment type="caution">
    <text evidence="2">The sequence shown here is derived from an EMBL/GenBank/DDBJ whole genome shotgun (WGS) entry which is preliminary data.</text>
</comment>
<dbReference type="RefSeq" id="WP_379707691.1">
    <property type="nucleotide sequence ID" value="NZ_JBHSCZ010000001.1"/>
</dbReference>
<accession>A0ABV8QTS6</accession>
<keyword evidence="1" id="KW-0732">Signal</keyword>
<protein>
    <recommendedName>
        <fullName evidence="4">Outer membrane protein beta-barrel domain-containing protein</fullName>
    </recommendedName>
</protein>
<evidence type="ECO:0000256" key="1">
    <source>
        <dbReference type="SAM" id="SignalP"/>
    </source>
</evidence>
<evidence type="ECO:0000313" key="3">
    <source>
        <dbReference type="Proteomes" id="UP001595907"/>
    </source>
</evidence>
<feature type="chain" id="PRO_5045731046" description="Outer membrane protein beta-barrel domain-containing protein" evidence="1">
    <location>
        <begin position="23"/>
        <end position="484"/>
    </location>
</feature>
<dbReference type="EMBL" id="JBHSCZ010000001">
    <property type="protein sequence ID" value="MFC4262334.1"/>
    <property type="molecule type" value="Genomic_DNA"/>
</dbReference>
<name>A0ABV8QTS6_9BACT</name>
<keyword evidence="3" id="KW-1185">Reference proteome</keyword>
<proteinExistence type="predicted"/>
<dbReference type="Proteomes" id="UP001595907">
    <property type="component" value="Unassembled WGS sequence"/>
</dbReference>
<sequence>MSIRTLISLIWFLLQIVPHAGAQSRVVDSVVTVTKVPLKYITSTKVKITTYTDRVTTKTIKTLTKLAKWEAKIKTLLEKASPATAAQLFADGSISFASMLAAAKAGQVSIAGYQAKYDAYQDQLTTQLNFVAAQQATLDKKFIQPISAAKTAINHLDSVEQVSAVMQQQIKARKQALVQAALQHLGKSKYLSKINKEAYYYAATLKNYKALFQEPGKFEATALAIIDKIPAFKQFFKQHSMLTNLFGNAANNGTGAVTANLAGLQTRAGVNQLIQGRIAAGGPNAAAQVSQNMQAAQAQLQQLKNEIFKNGGNGDVGELPDFKPNEQKSKTLKQRLVFGSNVQFGKPSRAANSQANIALSLGYKLNNNSEIGIGAAYQLGYGSIQRLRLRHEGIGLRSYIDLKLKKGFLISGGYELNYGNQFTSIRNLQQTAGWQQAGLLGIGKKLPIKNKFVKGTQFKLFYDMLHNQHAVPTQPFVFRVGYEF</sequence>